<name>A0A481VTC9_9CAUD</name>
<dbReference type="GO" id="GO:0008233">
    <property type="term" value="F:peptidase activity"/>
    <property type="evidence" value="ECO:0007669"/>
    <property type="project" value="UniProtKB-KW"/>
</dbReference>
<dbReference type="RefSeq" id="YP_010060289.1">
    <property type="nucleotide sequence ID" value="NC_054770.1"/>
</dbReference>
<reference evidence="1 2" key="1">
    <citation type="submission" date="2019-02" db="EMBL/GenBank/DDBJ databases">
        <authorList>
            <person name="Martinez-Pineda D."/>
            <person name="Wolyniak M.J."/>
            <person name="Kistler A."/>
            <person name="Garlena R.A."/>
            <person name="Russell D.A."/>
            <person name="Pope W.H."/>
            <person name="Jacobs-Sera D."/>
            <person name="Hatfull G.F."/>
        </authorList>
    </citation>
    <scope>NUCLEOTIDE SEQUENCE [LARGE SCALE GENOMIC DNA]</scope>
</reference>
<dbReference type="GO" id="GO:0006508">
    <property type="term" value="P:proteolysis"/>
    <property type="evidence" value="ECO:0007669"/>
    <property type="project" value="UniProtKB-KW"/>
</dbReference>
<gene>
    <name evidence="1" type="primary">13</name>
    <name evidence="1" type="ORF">SEA_VERACRUZ_13</name>
</gene>
<dbReference type="InterPro" id="IPR057369">
    <property type="entry name" value="VG15"/>
</dbReference>
<dbReference type="Proteomes" id="UP000292543">
    <property type="component" value="Segment"/>
</dbReference>
<keyword evidence="2" id="KW-1185">Reference proteome</keyword>
<dbReference type="KEGG" id="vg:64868146"/>
<accession>A0A481VTC9</accession>
<dbReference type="Pfam" id="PF25310">
    <property type="entry name" value="VG15"/>
    <property type="match status" value="1"/>
</dbReference>
<dbReference type="EMBL" id="MK524496">
    <property type="protein sequence ID" value="QBI96898.1"/>
    <property type="molecule type" value="Genomic_DNA"/>
</dbReference>
<proteinExistence type="predicted"/>
<keyword evidence="1" id="KW-0645">Protease</keyword>
<keyword evidence="1" id="KW-0378">Hydrolase</keyword>
<evidence type="ECO:0000313" key="2">
    <source>
        <dbReference type="Proteomes" id="UP000292543"/>
    </source>
</evidence>
<dbReference type="GeneID" id="64868146"/>
<organism evidence="1 2">
    <name type="scientific">Mycobacterium phage Veracruz</name>
    <dbReference type="NCBI Taxonomy" id="2530154"/>
    <lineage>
        <taxon>Viruses</taxon>
        <taxon>Duplodnaviria</taxon>
        <taxon>Heunggongvirae</taxon>
        <taxon>Uroviricota</taxon>
        <taxon>Caudoviricetes</taxon>
        <taxon>Veracruzvirus</taxon>
        <taxon>Veracruzvirus veracruz</taxon>
    </lineage>
</organism>
<protein>
    <submittedName>
        <fullName evidence="1">Capsid maturation protease fusion protein</fullName>
    </submittedName>
</protein>
<evidence type="ECO:0000313" key="1">
    <source>
        <dbReference type="EMBL" id="QBI96898.1"/>
    </source>
</evidence>
<sequence length="277" mass="31539">MNADEYAAQQAVISAAVARYVLQLGKFFRAPTLSVTDWITFLEMLYPEVYQRRLEAAELARLFYDSEREKHGRPRQARYLVEYDFAEFVDDMEPTRRRMSQGDAPESALGDVALRIVRSVEMAGRKQIIRAVEDDPQSGVVKGWARVATGRETCAWCLMLISRGPVYLGADTAGLDLDDTTAAEMWAAGEDVSEYMRQWHDGCDCKVVPVYDRKNWPGYDAWKRAEKLWIEAGREASRLIESGEARTNNMNKETQNALRRRLERGDIHISEFAALAA</sequence>